<evidence type="ECO:0000256" key="2">
    <source>
        <dbReference type="ARBA" id="ARBA00004496"/>
    </source>
</evidence>
<evidence type="ECO:0000256" key="15">
    <source>
        <dbReference type="RuleBase" id="RU364099"/>
    </source>
</evidence>
<protein>
    <recommendedName>
        <fullName evidence="5 15">Hypoxanthine phosphoribosyltransferase</fullName>
        <ecNumber evidence="5 15">2.4.2.8</ecNumber>
    </recommendedName>
</protein>
<accession>A0ABT8F7F0</accession>
<keyword evidence="11 15" id="KW-0547">Nucleotide-binding</keyword>
<evidence type="ECO:0000256" key="6">
    <source>
        <dbReference type="ARBA" id="ARBA00022490"/>
    </source>
</evidence>
<organism evidence="17 18">
    <name type="scientific">Shiella aurantiaca</name>
    <dbReference type="NCBI Taxonomy" id="3058365"/>
    <lineage>
        <taxon>Bacteria</taxon>
        <taxon>Pseudomonadati</taxon>
        <taxon>Bacteroidota</taxon>
        <taxon>Cytophagia</taxon>
        <taxon>Cytophagales</taxon>
        <taxon>Shiellaceae</taxon>
        <taxon>Shiella</taxon>
    </lineage>
</organism>
<dbReference type="InterPro" id="IPR029057">
    <property type="entry name" value="PRTase-like"/>
</dbReference>
<keyword evidence="10 15" id="KW-0660">Purine salvage</keyword>
<dbReference type="EC" id="2.4.2.8" evidence="5 15"/>
<comment type="cofactor">
    <cofactor evidence="1 15">
        <name>Mg(2+)</name>
        <dbReference type="ChEBI" id="CHEBI:18420"/>
    </cofactor>
</comment>
<reference evidence="17" key="1">
    <citation type="submission" date="2023-06" db="EMBL/GenBank/DDBJ databases">
        <title>Cytophagales bacterium Strain LB-30, isolated from soil.</title>
        <authorList>
            <person name="Liu B."/>
        </authorList>
    </citation>
    <scope>NUCLEOTIDE SEQUENCE</scope>
    <source>
        <strain evidence="17">LB-30</strain>
    </source>
</reference>
<proteinExistence type="inferred from homology"/>
<dbReference type="EMBL" id="JAUHJS010000006">
    <property type="protein sequence ID" value="MDN4166367.1"/>
    <property type="molecule type" value="Genomic_DNA"/>
</dbReference>
<dbReference type="PANTHER" id="PTHR43340">
    <property type="entry name" value="HYPOXANTHINE-GUANINE PHOSPHORIBOSYLTRANSFERASE"/>
    <property type="match status" value="1"/>
</dbReference>
<evidence type="ECO:0000256" key="4">
    <source>
        <dbReference type="ARBA" id="ARBA00008391"/>
    </source>
</evidence>
<dbReference type="NCBIfam" id="TIGR01203">
    <property type="entry name" value="HGPRTase"/>
    <property type="match status" value="1"/>
</dbReference>
<gene>
    <name evidence="17" type="primary">hpt</name>
    <name evidence="17" type="ORF">QWY31_12725</name>
</gene>
<comment type="pathway">
    <text evidence="3 15">Purine metabolism; IMP biosynthesis via salvage pathway; IMP from hypoxanthine: step 1/1.</text>
</comment>
<dbReference type="InterPro" id="IPR050408">
    <property type="entry name" value="HGPRT"/>
</dbReference>
<evidence type="ECO:0000256" key="10">
    <source>
        <dbReference type="ARBA" id="ARBA00022726"/>
    </source>
</evidence>
<dbReference type="Pfam" id="PF00156">
    <property type="entry name" value="Pribosyltran"/>
    <property type="match status" value="1"/>
</dbReference>
<comment type="caution">
    <text evidence="17">The sequence shown here is derived from an EMBL/GenBank/DDBJ whole genome shotgun (WGS) entry which is preliminary data.</text>
</comment>
<evidence type="ECO:0000256" key="12">
    <source>
        <dbReference type="ARBA" id="ARBA00022842"/>
    </source>
</evidence>
<keyword evidence="6 15" id="KW-0963">Cytoplasm</keyword>
<evidence type="ECO:0000313" key="17">
    <source>
        <dbReference type="EMBL" id="MDN4166367.1"/>
    </source>
</evidence>
<evidence type="ECO:0000256" key="11">
    <source>
        <dbReference type="ARBA" id="ARBA00022741"/>
    </source>
</evidence>
<evidence type="ECO:0000313" key="18">
    <source>
        <dbReference type="Proteomes" id="UP001168552"/>
    </source>
</evidence>
<dbReference type="CDD" id="cd06223">
    <property type="entry name" value="PRTases_typeI"/>
    <property type="match status" value="1"/>
</dbReference>
<name>A0ABT8F7F0_9BACT</name>
<dbReference type="GO" id="GO:0016757">
    <property type="term" value="F:glycosyltransferase activity"/>
    <property type="evidence" value="ECO:0007669"/>
    <property type="project" value="UniProtKB-KW"/>
</dbReference>
<dbReference type="RefSeq" id="WP_320004903.1">
    <property type="nucleotide sequence ID" value="NZ_JAUHJS010000006.1"/>
</dbReference>
<comment type="catalytic activity">
    <reaction evidence="14">
        <text>IMP + diphosphate = hypoxanthine + 5-phospho-alpha-D-ribose 1-diphosphate</text>
        <dbReference type="Rhea" id="RHEA:17973"/>
        <dbReference type="ChEBI" id="CHEBI:17368"/>
        <dbReference type="ChEBI" id="CHEBI:33019"/>
        <dbReference type="ChEBI" id="CHEBI:58017"/>
        <dbReference type="ChEBI" id="CHEBI:58053"/>
        <dbReference type="EC" id="2.4.2.8"/>
    </reaction>
    <physiologicalReaction direction="right-to-left" evidence="14">
        <dbReference type="Rhea" id="RHEA:17975"/>
    </physiologicalReaction>
</comment>
<comment type="subcellular location">
    <subcellularLocation>
        <location evidence="2 15">Cytoplasm</location>
    </subcellularLocation>
</comment>
<dbReference type="Gene3D" id="3.40.50.2020">
    <property type="match status" value="1"/>
</dbReference>
<evidence type="ECO:0000256" key="5">
    <source>
        <dbReference type="ARBA" id="ARBA00011895"/>
    </source>
</evidence>
<sequence>MQINDKEFEIFITAEQIDSRVKTLGKEINEAYQDKNPLFLSVLNGAFMFSSDLMKEVHIRSEISFVKFSSYESMESTGSVQKMIGLKENLSGRHLVVIEDIVDTGNTMAYFLKLLAKEKPASVEIATLLFKPQALKHPLQLKYVGFEIPPKFVVGYGLDYDGYGRNLKDIYQLKLN</sequence>
<comment type="similarity">
    <text evidence="4 15">Belongs to the purine/pyrimidine phosphoribosyltransferase family.</text>
</comment>
<dbReference type="Proteomes" id="UP001168552">
    <property type="component" value="Unassembled WGS sequence"/>
</dbReference>
<comment type="catalytic activity">
    <reaction evidence="13">
        <text>GMP + diphosphate = guanine + 5-phospho-alpha-D-ribose 1-diphosphate</text>
        <dbReference type="Rhea" id="RHEA:25424"/>
        <dbReference type="ChEBI" id="CHEBI:16235"/>
        <dbReference type="ChEBI" id="CHEBI:33019"/>
        <dbReference type="ChEBI" id="CHEBI:58017"/>
        <dbReference type="ChEBI" id="CHEBI:58115"/>
        <dbReference type="EC" id="2.4.2.8"/>
    </reaction>
    <physiologicalReaction direction="right-to-left" evidence="13">
        <dbReference type="Rhea" id="RHEA:25426"/>
    </physiologicalReaction>
</comment>
<keyword evidence="8 15" id="KW-0808">Transferase</keyword>
<feature type="domain" description="Phosphoribosyltransferase" evidence="16">
    <location>
        <begin position="15"/>
        <end position="160"/>
    </location>
</feature>
<evidence type="ECO:0000256" key="9">
    <source>
        <dbReference type="ARBA" id="ARBA00022723"/>
    </source>
</evidence>
<keyword evidence="7 15" id="KW-0328">Glycosyltransferase</keyword>
<evidence type="ECO:0000259" key="16">
    <source>
        <dbReference type="Pfam" id="PF00156"/>
    </source>
</evidence>
<evidence type="ECO:0000256" key="3">
    <source>
        <dbReference type="ARBA" id="ARBA00004669"/>
    </source>
</evidence>
<keyword evidence="9 15" id="KW-0479">Metal-binding</keyword>
<dbReference type="SUPFAM" id="SSF53271">
    <property type="entry name" value="PRTase-like"/>
    <property type="match status" value="1"/>
</dbReference>
<dbReference type="InterPro" id="IPR005904">
    <property type="entry name" value="Hxn_phspho_trans"/>
</dbReference>
<dbReference type="InterPro" id="IPR000836">
    <property type="entry name" value="PRTase_dom"/>
</dbReference>
<evidence type="ECO:0000256" key="8">
    <source>
        <dbReference type="ARBA" id="ARBA00022679"/>
    </source>
</evidence>
<evidence type="ECO:0000256" key="14">
    <source>
        <dbReference type="ARBA" id="ARBA00049402"/>
    </source>
</evidence>
<keyword evidence="12 15" id="KW-0460">Magnesium</keyword>
<keyword evidence="18" id="KW-1185">Reference proteome</keyword>
<evidence type="ECO:0000256" key="1">
    <source>
        <dbReference type="ARBA" id="ARBA00001946"/>
    </source>
</evidence>
<dbReference type="PANTHER" id="PTHR43340:SF1">
    <property type="entry name" value="HYPOXANTHINE PHOSPHORIBOSYLTRANSFERASE"/>
    <property type="match status" value="1"/>
</dbReference>
<evidence type="ECO:0000256" key="13">
    <source>
        <dbReference type="ARBA" id="ARBA00048811"/>
    </source>
</evidence>
<evidence type="ECO:0000256" key="7">
    <source>
        <dbReference type="ARBA" id="ARBA00022676"/>
    </source>
</evidence>